<protein>
    <submittedName>
        <fullName evidence="7">UL17 tegument protein</fullName>
    </submittedName>
</protein>
<organismHost>
    <name type="scientific">Meleagris gallopavo</name>
    <name type="common">Wild turkey</name>
    <dbReference type="NCBI Taxonomy" id="9103"/>
</organismHost>
<evidence type="ECO:0000256" key="5">
    <source>
        <dbReference type="ARBA" id="ARBA00022921"/>
    </source>
</evidence>
<dbReference type="GO" id="GO:0051276">
    <property type="term" value="P:chromosome organization"/>
    <property type="evidence" value="ECO:0007669"/>
    <property type="project" value="InterPro"/>
</dbReference>
<evidence type="ECO:0000313" key="7">
    <source>
        <dbReference type="EMBL" id="AAG45754.1"/>
    </source>
</evidence>
<organism evidence="7 8">
    <name type="scientific">Meleagrid herpesvirus 1</name>
    <name type="common">MeHV-1</name>
    <name type="synonym">Turkey herpesvirus</name>
    <dbReference type="NCBI Taxonomy" id="37108"/>
    <lineage>
        <taxon>Viruses</taxon>
        <taxon>Duplodnaviria</taxon>
        <taxon>Heunggongvirae</taxon>
        <taxon>Peploviricota</taxon>
        <taxon>Herviviricetes</taxon>
        <taxon>Herpesvirales</taxon>
        <taxon>Orthoherpesviridae</taxon>
        <taxon>Alphaherpesvirinae</taxon>
        <taxon>Mardivirus</taxon>
        <taxon>Mardivirus meleagridalpha1</taxon>
    </lineage>
</organism>
<keyword evidence="1" id="KW-0167">Capsid protein</keyword>
<dbReference type="OrthoDB" id="3072at10239"/>
<dbReference type="EMBL" id="AF291866">
    <property type="protein sequence ID" value="AAG45754.1"/>
    <property type="molecule type" value="Genomic_DNA"/>
</dbReference>
<keyword evidence="4" id="KW-0946">Virion</keyword>
<evidence type="ECO:0000256" key="3">
    <source>
        <dbReference type="ARBA" id="ARBA00022612"/>
    </source>
</evidence>
<keyword evidence="8" id="KW-1185">Reference proteome</keyword>
<sequence length="728" mass="80122">MEAHIESETLYSLTNHGSSHKRLSHIIIPDDCLSAAGINIADIKAPAPILTFDGYQTKFISVSLQTRFNGTGKCSRWVSSPAIYVPCDALHTLLIPHVRNHEKIFSLPKYEDQGGLFISLPIECDLQNRYDPFTRVAVRILSKTQHAGEYISYKDLLFTQDELVPRGTRYNLDEERLKMLFLQLLHYIKKNGNDLPYTVLELGANLETCLPDITGPDNHIRMDFNLTQMLTNSDKSFDSPAVDARIDASHMEITNLLKKAVGAISKTAPVSANAVTSHILPSTSPGTICSVVSGLRQGATACLENNAYAQKGTANQDAVIDGLEPVGKGRFFGGYNTRNGRSGDSNNCQRHTIPSNLEDILMLDTPSQSTLSPKQIFSMTIAILSDGIAPANLWRCGNVSIVLRTHSNTNVPFYLIAYEHSSAIGGKADNTASLPTSLDNLLTTACMDEGVNHPSNLSLQRKRALATAAPILHNPLLNETGNQIRAFSSSAETELMINFKIVTSNCIITAIGEKLKTGPRLHQLIGYRIYARDVEYITEISNRIPNCTRAVMHAIGNVSWEIFSSGALFSAVATYMAAYVKKYTGAIYLSTTTANAADILGCGFLSMKQAMPDLVLFDYYSSGGECVRLNKRPVPVIINGRMGLWDKRMRVRSSLECVFPEWFVPQATCEKFLPGESYGYICVGYDEHMHVIIVFPGGFVLTAIAAERFDWPNARIEAILSRICNSKA</sequence>
<dbReference type="InterPro" id="IPR007640">
    <property type="entry name" value="UL17-like"/>
</dbReference>
<dbReference type="HAMAP" id="MF_04017">
    <property type="entry name" value="HSV_CVC1"/>
    <property type="match status" value="1"/>
</dbReference>
<organismHost>
    <name type="scientific">Gallus gallus</name>
    <name type="common">Chicken</name>
    <dbReference type="NCBI Taxonomy" id="9031"/>
</organismHost>
<dbReference type="KEGG" id="vg:918559"/>
<keyword evidence="5" id="KW-0426">Late protein</keyword>
<dbReference type="GeneID" id="918559"/>
<evidence type="ECO:0000256" key="1">
    <source>
        <dbReference type="ARBA" id="ARBA00022561"/>
    </source>
</evidence>
<keyword evidence="3" id="KW-1188">Viral release from host cell</keyword>
<keyword evidence="6" id="KW-0231">Viral genome packaging</keyword>
<reference evidence="7 8" key="1">
    <citation type="journal article" date="2001" name="J. Virol.">
        <title>The genome of turkey herpesvirus.</title>
        <authorList>
            <person name="Afonso C.L."/>
            <person name="Tulman E.R."/>
            <person name="Lu Z."/>
            <person name="Zsak L."/>
            <person name="Rock D.L."/>
            <person name="Kutish G.F."/>
        </authorList>
    </citation>
    <scope>NUCLEOTIDE SEQUENCE [LARGE SCALE GENOMIC DNA]</scope>
    <source>
        <strain evidence="7">FC126</strain>
    </source>
</reference>
<dbReference type="Pfam" id="PF04559">
    <property type="entry name" value="Herpes_UL17"/>
    <property type="match status" value="1"/>
</dbReference>
<proteinExistence type="inferred from homology"/>
<dbReference type="Proteomes" id="UP000175168">
    <property type="component" value="Segment"/>
</dbReference>
<keyword evidence="2" id="KW-1048">Host nucleus</keyword>
<evidence type="ECO:0000313" key="8">
    <source>
        <dbReference type="Proteomes" id="UP000175168"/>
    </source>
</evidence>
<name>Q9DPR8_MEHV1</name>
<gene>
    <name evidence="7" type="primary">HVT024</name>
</gene>
<evidence type="ECO:0000256" key="4">
    <source>
        <dbReference type="ARBA" id="ARBA00022844"/>
    </source>
</evidence>
<dbReference type="RefSeq" id="NP_073310.1">
    <property type="nucleotide sequence ID" value="NC_002641.1"/>
</dbReference>
<accession>Q9DPR8</accession>
<evidence type="ECO:0000256" key="2">
    <source>
        <dbReference type="ARBA" id="ARBA00022562"/>
    </source>
</evidence>
<evidence type="ECO:0000256" key="6">
    <source>
        <dbReference type="ARBA" id="ARBA00023219"/>
    </source>
</evidence>
<dbReference type="GO" id="GO:0019028">
    <property type="term" value="C:viral capsid"/>
    <property type="evidence" value="ECO:0007669"/>
    <property type="project" value="UniProtKB-KW"/>
</dbReference>